<comment type="caution">
    <text evidence="1">The sequence shown here is derived from an EMBL/GenBank/DDBJ whole genome shotgun (WGS) entry which is preliminary data.</text>
</comment>
<evidence type="ECO:0000313" key="1">
    <source>
        <dbReference type="EMBL" id="KAK9089004.1"/>
    </source>
</evidence>
<dbReference type="AlphaFoldDB" id="A0AAP0EHM6"/>
<dbReference type="Proteomes" id="UP001419268">
    <property type="component" value="Unassembled WGS sequence"/>
</dbReference>
<evidence type="ECO:0000313" key="2">
    <source>
        <dbReference type="Proteomes" id="UP001419268"/>
    </source>
</evidence>
<proteinExistence type="predicted"/>
<accession>A0AAP0EHM6</accession>
<gene>
    <name evidence="1" type="ORF">Scep_028086</name>
</gene>
<protein>
    <submittedName>
        <fullName evidence="1">Uncharacterized protein</fullName>
    </submittedName>
</protein>
<dbReference type="EMBL" id="JBBNAG010000012">
    <property type="protein sequence ID" value="KAK9089004.1"/>
    <property type="molecule type" value="Genomic_DNA"/>
</dbReference>
<name>A0AAP0EHM6_9MAGN</name>
<keyword evidence="2" id="KW-1185">Reference proteome</keyword>
<organism evidence="1 2">
    <name type="scientific">Stephania cephalantha</name>
    <dbReference type="NCBI Taxonomy" id="152367"/>
    <lineage>
        <taxon>Eukaryota</taxon>
        <taxon>Viridiplantae</taxon>
        <taxon>Streptophyta</taxon>
        <taxon>Embryophyta</taxon>
        <taxon>Tracheophyta</taxon>
        <taxon>Spermatophyta</taxon>
        <taxon>Magnoliopsida</taxon>
        <taxon>Ranunculales</taxon>
        <taxon>Menispermaceae</taxon>
        <taxon>Menispermoideae</taxon>
        <taxon>Cissampelideae</taxon>
        <taxon>Stephania</taxon>
    </lineage>
</organism>
<sequence length="280" mass="31818">MDSRFLSDEMLRGFYEIKLRLDHILEKLDTWSVRDSSPLVVISHDDGDRTLELPVLSDLSNVNSNIKLGKPEPPDLVASKMLMSHILFATSATLTFHTINDDTQHHDDITDVALSVRSIEDNDAFLVPPPWPSPILITPIFLRELTNLIFRKSKEEIRRFENAFWSVGRSDSVQQVFDKKALMDIEPRNAFFKILLPYFLGSELPTSAHAILYELHGRFILRFSKPCVANTNLNFILMGTHVDVLSTSAFYCTSWVKSLAPSFDIMPEHLLVPPGAPRLI</sequence>
<reference evidence="1 2" key="1">
    <citation type="submission" date="2024-01" db="EMBL/GenBank/DDBJ databases">
        <title>Genome assemblies of Stephania.</title>
        <authorList>
            <person name="Yang L."/>
        </authorList>
    </citation>
    <scope>NUCLEOTIDE SEQUENCE [LARGE SCALE GENOMIC DNA]</scope>
    <source>
        <strain evidence="1">JXDWG</strain>
        <tissue evidence="1">Leaf</tissue>
    </source>
</reference>